<dbReference type="Proteomes" id="UP000005239">
    <property type="component" value="Unassembled WGS sequence"/>
</dbReference>
<accession>A0A8R1UYY0</accession>
<proteinExistence type="predicted"/>
<sequence length="68" mass="7779">MGERRRSEKDKRQNLKAIVKINAAASFDTNRIRNAESRNAGTSQLIIMLVARAGKLSNKEKKEKHWDV</sequence>
<name>A0A2A6CX49_PRIPA</name>
<evidence type="ECO:0000313" key="1">
    <source>
        <dbReference type="EnsemblMetazoa" id="PPA44229.1"/>
    </source>
</evidence>
<accession>A0A2A6CX49</accession>
<organism evidence="1 2">
    <name type="scientific">Pristionchus pacificus</name>
    <name type="common">Parasitic nematode worm</name>
    <dbReference type="NCBI Taxonomy" id="54126"/>
    <lineage>
        <taxon>Eukaryota</taxon>
        <taxon>Metazoa</taxon>
        <taxon>Ecdysozoa</taxon>
        <taxon>Nematoda</taxon>
        <taxon>Chromadorea</taxon>
        <taxon>Rhabditida</taxon>
        <taxon>Rhabditina</taxon>
        <taxon>Diplogasteromorpha</taxon>
        <taxon>Diplogasteroidea</taxon>
        <taxon>Neodiplogasteridae</taxon>
        <taxon>Pristionchus</taxon>
    </lineage>
</organism>
<dbReference type="AlphaFoldDB" id="A0A2A6CX49"/>
<gene>
    <name evidence="1" type="primary">WBGene00282598</name>
</gene>
<protein>
    <submittedName>
        <fullName evidence="1">Uncharacterized protein</fullName>
    </submittedName>
</protein>
<evidence type="ECO:0000313" key="2">
    <source>
        <dbReference type="Proteomes" id="UP000005239"/>
    </source>
</evidence>
<dbReference type="EnsemblMetazoa" id="PPA44229.1">
    <property type="protein sequence ID" value="PPA44229.1"/>
    <property type="gene ID" value="WBGene00282598"/>
</dbReference>
<keyword evidence="2" id="KW-1185">Reference proteome</keyword>
<reference evidence="1" key="2">
    <citation type="submission" date="2022-06" db="UniProtKB">
        <authorList>
            <consortium name="EnsemblMetazoa"/>
        </authorList>
    </citation>
    <scope>IDENTIFICATION</scope>
    <source>
        <strain evidence="1">PS312</strain>
    </source>
</reference>
<reference evidence="2" key="1">
    <citation type="journal article" date="2008" name="Nat. Genet.">
        <title>The Pristionchus pacificus genome provides a unique perspective on nematode lifestyle and parasitism.</title>
        <authorList>
            <person name="Dieterich C."/>
            <person name="Clifton S.W."/>
            <person name="Schuster L.N."/>
            <person name="Chinwalla A."/>
            <person name="Delehaunty K."/>
            <person name="Dinkelacker I."/>
            <person name="Fulton L."/>
            <person name="Fulton R."/>
            <person name="Godfrey J."/>
            <person name="Minx P."/>
            <person name="Mitreva M."/>
            <person name="Roeseler W."/>
            <person name="Tian H."/>
            <person name="Witte H."/>
            <person name="Yang S.P."/>
            <person name="Wilson R.K."/>
            <person name="Sommer R.J."/>
        </authorList>
    </citation>
    <scope>NUCLEOTIDE SEQUENCE [LARGE SCALE GENOMIC DNA]</scope>
    <source>
        <strain evidence="2">PS312</strain>
    </source>
</reference>